<dbReference type="CDD" id="cd04480">
    <property type="entry name" value="RPA1_DBD_A_like"/>
    <property type="match status" value="2"/>
</dbReference>
<evidence type="ECO:0000256" key="3">
    <source>
        <dbReference type="ARBA" id="ARBA00022771"/>
    </source>
</evidence>
<dbReference type="PANTHER" id="PTHR47165">
    <property type="entry name" value="OS03G0429900 PROTEIN"/>
    <property type="match status" value="1"/>
</dbReference>
<dbReference type="AlphaFoldDB" id="A0AAV0R572"/>
<organism evidence="8 9">
    <name type="scientific">Linum tenue</name>
    <dbReference type="NCBI Taxonomy" id="586396"/>
    <lineage>
        <taxon>Eukaryota</taxon>
        <taxon>Viridiplantae</taxon>
        <taxon>Streptophyta</taxon>
        <taxon>Embryophyta</taxon>
        <taxon>Tracheophyta</taxon>
        <taxon>Spermatophyta</taxon>
        <taxon>Magnoliopsida</taxon>
        <taxon>eudicotyledons</taxon>
        <taxon>Gunneridae</taxon>
        <taxon>Pentapetalae</taxon>
        <taxon>rosids</taxon>
        <taxon>fabids</taxon>
        <taxon>Malpighiales</taxon>
        <taxon>Linaceae</taxon>
        <taxon>Linum</taxon>
    </lineage>
</organism>
<dbReference type="CDD" id="cd04476">
    <property type="entry name" value="RPA1_DBD_C"/>
    <property type="match status" value="1"/>
</dbReference>
<dbReference type="Pfam" id="PF02721">
    <property type="entry name" value="DUF223"/>
    <property type="match status" value="2"/>
</dbReference>
<dbReference type="PANTHER" id="PTHR47165:SF4">
    <property type="entry name" value="OS03G0429900 PROTEIN"/>
    <property type="match status" value="1"/>
</dbReference>
<gene>
    <name evidence="8" type="ORF">LITE_LOCUS46385</name>
</gene>
<keyword evidence="9" id="KW-1185">Reference proteome</keyword>
<feature type="domain" description="Replication factor A C-terminal" evidence="7">
    <location>
        <begin position="571"/>
        <end position="698"/>
    </location>
</feature>
<dbReference type="InterPro" id="IPR012340">
    <property type="entry name" value="NA-bd_OB-fold"/>
</dbReference>
<dbReference type="Proteomes" id="UP001154282">
    <property type="component" value="Unassembled WGS sequence"/>
</dbReference>
<feature type="domain" description="Replication protein A 70 kDa DNA-binding subunit B/D first OB fold" evidence="6">
    <location>
        <begin position="339"/>
        <end position="439"/>
    </location>
</feature>
<dbReference type="Gene3D" id="2.40.50.140">
    <property type="entry name" value="Nucleic acid-binding proteins"/>
    <property type="match status" value="3"/>
</dbReference>
<evidence type="ECO:0000313" key="9">
    <source>
        <dbReference type="Proteomes" id="UP001154282"/>
    </source>
</evidence>
<dbReference type="InterPro" id="IPR047192">
    <property type="entry name" value="Euk_RPA1_DBD_C"/>
</dbReference>
<protein>
    <submittedName>
        <fullName evidence="8">Uncharacterized protein</fullName>
    </submittedName>
</protein>
<evidence type="ECO:0000256" key="2">
    <source>
        <dbReference type="ARBA" id="ARBA00022723"/>
    </source>
</evidence>
<dbReference type="EMBL" id="CAMGYJ010000010">
    <property type="protein sequence ID" value="CAI0552336.1"/>
    <property type="molecule type" value="Genomic_DNA"/>
</dbReference>
<sequence length="737" mass="83113">MPLRALVDLGIEDVDYGVHVRVLRKWIVKNRGTKEDVFVNMIILDALGYQMEIVIHKILIPRFAPLIKEGSVYYFGQFCVHRNTSSFHVTAPKFRIVLLPDSVILWDSLVDQLDNFLSTESEIGTMLTITSVYVHKYHGEYFFSSSCASKMHCNLHYPPGHALLDFSSSSGVPRSDGEIYQSLIVPSSVKSMEALNAAGPIKGLTFKIQAEVTEVNAYWSDRQEAFIVQLLVKDGNDGCALIFKSNVFWSITDSNFESAAQFQRSSFEVNLKSFRGKMFQFLVKAVPHFYKPGGVHFEKQASGGAASDLSVPGTWVLRLSELQPANPKFSQSRMAPQLMKDLATHSQKWIIQCRVSPKWIATNCNTGKVLHLDMVLIDSEGSDIWATIPPLLIPKFESSLIEQEVYEIRHFKVAMTKNTFRLVPNHLMIEFDAVTLVQHIKTVSPILTYKCYFLNHAAMMKRLYDKKNLSGEMVKVTLWGSIGKQLEDIISRNERTAVILTITSVFVDEFKGATQLKANLDIPKVLEFNAKDTNLAAPVLLAEVPAVEIPKFLLAQLNEFKSNEAQSDKLFSVEGKVTQVRPNWCYMGCVAWPRKVEEDLEEYFCGHCKTTSSIAKAKYRVKFQLEDNTGEADFAILEHEGLRFFGVMADELFQLNQRNKEPLPPQIHQIVNMTLKLTVKLTEFNIMNPQTEISVVSIDHDPLQQLNKDPCSKDLGGATSVGQKMEAALDCEADDEK</sequence>
<evidence type="ECO:0000259" key="6">
    <source>
        <dbReference type="Pfam" id="PF02721"/>
    </source>
</evidence>
<keyword evidence="3" id="KW-0863">Zinc-finger</keyword>
<keyword evidence="5" id="KW-0238">DNA-binding</keyword>
<comment type="similarity">
    <text evidence="1">Belongs to the replication factor A protein 1 family.</text>
</comment>
<dbReference type="GO" id="GO:0003677">
    <property type="term" value="F:DNA binding"/>
    <property type="evidence" value="ECO:0007669"/>
    <property type="project" value="UniProtKB-KW"/>
</dbReference>
<dbReference type="Pfam" id="PF08646">
    <property type="entry name" value="Rep_fac-A_C"/>
    <property type="match status" value="1"/>
</dbReference>
<dbReference type="InterPro" id="IPR003871">
    <property type="entry name" value="RFA1B/D_OB_1st"/>
</dbReference>
<evidence type="ECO:0000256" key="1">
    <source>
        <dbReference type="ARBA" id="ARBA00005690"/>
    </source>
</evidence>
<evidence type="ECO:0000256" key="4">
    <source>
        <dbReference type="ARBA" id="ARBA00022833"/>
    </source>
</evidence>
<comment type="caution">
    <text evidence="8">The sequence shown here is derived from an EMBL/GenBank/DDBJ whole genome shotgun (WGS) entry which is preliminary data.</text>
</comment>
<keyword evidence="4" id="KW-0862">Zinc</keyword>
<evidence type="ECO:0000259" key="7">
    <source>
        <dbReference type="Pfam" id="PF08646"/>
    </source>
</evidence>
<dbReference type="GO" id="GO:0008270">
    <property type="term" value="F:zinc ion binding"/>
    <property type="evidence" value="ECO:0007669"/>
    <property type="project" value="UniProtKB-KW"/>
</dbReference>
<evidence type="ECO:0000313" key="8">
    <source>
        <dbReference type="EMBL" id="CAI0552336.1"/>
    </source>
</evidence>
<name>A0AAV0R572_9ROSI</name>
<feature type="domain" description="Replication protein A 70 kDa DNA-binding subunit B/D first OB fold" evidence="6">
    <location>
        <begin position="17"/>
        <end position="99"/>
    </location>
</feature>
<accession>A0AAV0R572</accession>
<dbReference type="InterPro" id="IPR013955">
    <property type="entry name" value="Rep_factor-A_C"/>
</dbReference>
<evidence type="ECO:0000256" key="5">
    <source>
        <dbReference type="ARBA" id="ARBA00023125"/>
    </source>
</evidence>
<keyword evidence="2" id="KW-0479">Metal-binding</keyword>
<dbReference type="SUPFAM" id="SSF50249">
    <property type="entry name" value="Nucleic acid-binding proteins"/>
    <property type="match status" value="3"/>
</dbReference>
<proteinExistence type="inferred from homology"/>
<reference evidence="8" key="1">
    <citation type="submission" date="2022-08" db="EMBL/GenBank/DDBJ databases">
        <authorList>
            <person name="Gutierrez-Valencia J."/>
        </authorList>
    </citation>
    <scope>NUCLEOTIDE SEQUENCE</scope>
</reference>